<dbReference type="GO" id="GO:0005737">
    <property type="term" value="C:cytoplasm"/>
    <property type="evidence" value="ECO:0007669"/>
    <property type="project" value="UniProtKB-SubCell"/>
</dbReference>
<evidence type="ECO:0000256" key="4">
    <source>
        <dbReference type="ARBA" id="ARBA00022723"/>
    </source>
</evidence>
<protein>
    <recommendedName>
        <fullName evidence="8">tRNA N6-adenosine threonylcarbamoyltransferase</fullName>
        <ecNumber evidence="8">2.3.1.234</ecNumber>
    </recommendedName>
    <alternativeName>
        <fullName evidence="8">N6-L-threonylcarbamoyladenine synthase</fullName>
        <shortName evidence="8">t(6)A synthase</shortName>
    </alternativeName>
    <alternativeName>
        <fullName evidence="8">t(6)A37 threonylcarbamoyladenosine biosynthesis protein TsaD</fullName>
    </alternativeName>
    <alternativeName>
        <fullName evidence="8">tRNA threonylcarbamoyladenosine biosynthesis protein TsaD</fullName>
    </alternativeName>
</protein>
<comment type="similarity">
    <text evidence="8">Belongs to the KAE1 / TsaD family.</text>
</comment>
<evidence type="ECO:0000256" key="7">
    <source>
        <dbReference type="ARBA" id="ARBA00048117"/>
    </source>
</evidence>
<keyword evidence="11" id="KW-1185">Reference proteome</keyword>
<evidence type="ECO:0000313" key="11">
    <source>
        <dbReference type="Proteomes" id="UP000584587"/>
    </source>
</evidence>
<comment type="caution">
    <text evidence="10">The sequence shown here is derived from an EMBL/GenBank/DDBJ whole genome shotgun (WGS) entry which is preliminary data.</text>
</comment>
<evidence type="ECO:0000256" key="6">
    <source>
        <dbReference type="ARBA" id="ARBA00023315"/>
    </source>
</evidence>
<feature type="binding site" evidence="8">
    <location>
        <begin position="132"/>
        <end position="136"/>
    </location>
    <ligand>
        <name>substrate</name>
    </ligand>
</feature>
<dbReference type="PRINTS" id="PR00789">
    <property type="entry name" value="OSIALOPTASE"/>
</dbReference>
<keyword evidence="2 8" id="KW-0808">Transferase</keyword>
<organism evidence="10 11">
    <name type="scientific">Spiroplasma platyhelix PALS-1</name>
    <dbReference type="NCBI Taxonomy" id="1276218"/>
    <lineage>
        <taxon>Bacteria</taxon>
        <taxon>Bacillati</taxon>
        <taxon>Mycoplasmatota</taxon>
        <taxon>Mollicutes</taxon>
        <taxon>Entomoplasmatales</taxon>
        <taxon>Spiroplasmataceae</taxon>
        <taxon>Spiroplasma</taxon>
    </lineage>
</organism>
<feature type="domain" description="Gcp-like" evidence="9">
    <location>
        <begin position="22"/>
        <end position="302"/>
    </location>
</feature>
<dbReference type="Pfam" id="PF00814">
    <property type="entry name" value="TsaD"/>
    <property type="match status" value="1"/>
</dbReference>
<dbReference type="EMBL" id="JAAVVK010000002">
    <property type="protein sequence ID" value="NKE38696.1"/>
    <property type="molecule type" value="Genomic_DNA"/>
</dbReference>
<dbReference type="EC" id="2.3.1.234" evidence="8"/>
<dbReference type="CDD" id="cd24133">
    <property type="entry name" value="ASKHA_NBD_TsaD_bac"/>
    <property type="match status" value="1"/>
</dbReference>
<name>A0A846U1L5_9MOLU</name>
<evidence type="ECO:0000256" key="5">
    <source>
        <dbReference type="ARBA" id="ARBA00023004"/>
    </source>
</evidence>
<dbReference type="InterPro" id="IPR022450">
    <property type="entry name" value="TsaD"/>
</dbReference>
<dbReference type="HAMAP" id="MF_01445">
    <property type="entry name" value="TsaD"/>
    <property type="match status" value="1"/>
</dbReference>
<feature type="binding site" evidence="8">
    <location>
        <position position="110"/>
    </location>
    <ligand>
        <name>Fe cation</name>
        <dbReference type="ChEBI" id="CHEBI:24875"/>
    </ligand>
</feature>
<accession>A0A846U1L5</accession>
<dbReference type="InterPro" id="IPR000905">
    <property type="entry name" value="Gcp-like_dom"/>
</dbReference>
<evidence type="ECO:0000256" key="2">
    <source>
        <dbReference type="ARBA" id="ARBA00022679"/>
    </source>
</evidence>
<dbReference type="PANTHER" id="PTHR11735">
    <property type="entry name" value="TRNA N6-ADENOSINE THREONYLCARBAMOYLTRANSFERASE"/>
    <property type="match status" value="1"/>
</dbReference>
<evidence type="ECO:0000256" key="1">
    <source>
        <dbReference type="ARBA" id="ARBA00022490"/>
    </source>
</evidence>
<dbReference type="GO" id="GO:0061711">
    <property type="term" value="F:tRNA N(6)-L-threonylcarbamoyladenine synthase activity"/>
    <property type="evidence" value="ECO:0007669"/>
    <property type="project" value="UniProtKB-EC"/>
</dbReference>
<dbReference type="FunFam" id="3.30.420.40:FF:000012">
    <property type="entry name" value="tRNA N6-adenosine threonylcarbamoyltransferase"/>
    <property type="match status" value="1"/>
</dbReference>
<dbReference type="InterPro" id="IPR017861">
    <property type="entry name" value="KAE1/TsaD"/>
</dbReference>
<keyword evidence="6 8" id="KW-0012">Acyltransferase</keyword>
<feature type="binding site" evidence="8">
    <location>
        <position position="182"/>
    </location>
    <ligand>
        <name>substrate</name>
    </ligand>
</feature>
<dbReference type="Gene3D" id="3.30.420.40">
    <property type="match status" value="2"/>
</dbReference>
<feature type="binding site" evidence="8">
    <location>
        <position position="267"/>
    </location>
    <ligand>
        <name>substrate</name>
    </ligand>
</feature>
<comment type="cofactor">
    <cofactor evidence="8">
        <name>Fe(2+)</name>
        <dbReference type="ChEBI" id="CHEBI:29033"/>
    </cofactor>
    <text evidence="8">Binds 1 Fe(2+) ion per subunit.</text>
</comment>
<dbReference type="InterPro" id="IPR043129">
    <property type="entry name" value="ATPase_NBD"/>
</dbReference>
<dbReference type="GO" id="GO:0005506">
    <property type="term" value="F:iron ion binding"/>
    <property type="evidence" value="ECO:0007669"/>
    <property type="project" value="UniProtKB-UniRule"/>
</dbReference>
<keyword evidence="4 8" id="KW-0479">Metal-binding</keyword>
<evidence type="ECO:0000259" key="9">
    <source>
        <dbReference type="Pfam" id="PF00814"/>
    </source>
</evidence>
<dbReference type="NCBIfam" id="TIGR03723">
    <property type="entry name" value="T6A_TsaD_YgjD"/>
    <property type="match status" value="1"/>
</dbReference>
<evidence type="ECO:0000313" key="10">
    <source>
        <dbReference type="EMBL" id="NKE38696.1"/>
    </source>
</evidence>
<dbReference type="SUPFAM" id="SSF53067">
    <property type="entry name" value="Actin-like ATPase domain"/>
    <property type="match status" value="2"/>
</dbReference>
<feature type="binding site" evidence="8">
    <location>
        <position position="165"/>
    </location>
    <ligand>
        <name>substrate</name>
    </ligand>
</feature>
<dbReference type="AlphaFoldDB" id="A0A846U1L5"/>
<sequence>MTILAIETSCDETSVAIIKNNQILSNVISSQISLHQKYGGVVPELAARAHSENISYVLSSAIKDAKIDLAEVDYIAYTSTPGLVSCLHVGKVVADTIATYLKKPLIPCNHLFGHIYASLIDNQWEFPVLGLLVSGGHTQLVYLKEHLKFEILGQTLDDAVGECYDKVGRMLGLAYPGGPEIDKLAKSGQSTYQLPLPKNDKTLDFSFSGLKSAAAKVIQQEKGQLNVANFSCSLQKTIVQTLINKLTLAIEQYQPKTVVLAGGVSANSELRANFLNLKQKYPNLNFIVPKLEYCTDNAAMIGILSSYQIKAK</sequence>
<evidence type="ECO:0000256" key="8">
    <source>
        <dbReference type="HAMAP-Rule" id="MF_01445"/>
    </source>
</evidence>
<reference evidence="10 11" key="1">
    <citation type="submission" date="2020-04" db="EMBL/GenBank/DDBJ databases">
        <title>Complete genome sequence of Spiroplasma platyhelix ATCC 51748, an insect isolate.</title>
        <authorList>
            <person name="Green E.A."/>
            <person name="Klassen J.L."/>
        </authorList>
    </citation>
    <scope>NUCLEOTIDE SEQUENCE [LARGE SCALE GENOMIC DNA]</scope>
    <source>
        <strain evidence="10 11">PALS-1</strain>
    </source>
</reference>
<feature type="binding site" evidence="8">
    <location>
        <position position="114"/>
    </location>
    <ligand>
        <name>Fe cation</name>
        <dbReference type="ChEBI" id="CHEBI:24875"/>
    </ligand>
</feature>
<dbReference type="RefSeq" id="WP_168105167.1">
    <property type="nucleotide sequence ID" value="NZ_CP051215.1"/>
</dbReference>
<keyword evidence="1 8" id="KW-0963">Cytoplasm</keyword>
<gene>
    <name evidence="8 10" type="primary">tsaD</name>
    <name evidence="10" type="ORF">HER12_02865</name>
</gene>
<dbReference type="GO" id="GO:0002949">
    <property type="term" value="P:tRNA threonylcarbamoyladenosine modification"/>
    <property type="evidence" value="ECO:0007669"/>
    <property type="project" value="UniProtKB-UniRule"/>
</dbReference>
<feature type="binding site" evidence="8">
    <location>
        <position position="296"/>
    </location>
    <ligand>
        <name>Fe cation</name>
        <dbReference type="ChEBI" id="CHEBI:24875"/>
    </ligand>
</feature>
<comment type="catalytic activity">
    <reaction evidence="7 8">
        <text>L-threonylcarbamoyladenylate + adenosine(37) in tRNA = N(6)-L-threonylcarbamoyladenosine(37) in tRNA + AMP + H(+)</text>
        <dbReference type="Rhea" id="RHEA:37059"/>
        <dbReference type="Rhea" id="RHEA-COMP:10162"/>
        <dbReference type="Rhea" id="RHEA-COMP:10163"/>
        <dbReference type="ChEBI" id="CHEBI:15378"/>
        <dbReference type="ChEBI" id="CHEBI:73682"/>
        <dbReference type="ChEBI" id="CHEBI:74411"/>
        <dbReference type="ChEBI" id="CHEBI:74418"/>
        <dbReference type="ChEBI" id="CHEBI:456215"/>
        <dbReference type="EC" id="2.3.1.234"/>
    </reaction>
</comment>
<proteinExistence type="inferred from homology"/>
<evidence type="ECO:0000256" key="3">
    <source>
        <dbReference type="ARBA" id="ARBA00022694"/>
    </source>
</evidence>
<dbReference type="Proteomes" id="UP000584587">
    <property type="component" value="Unassembled WGS sequence"/>
</dbReference>
<dbReference type="FunFam" id="3.30.420.40:FF:000040">
    <property type="entry name" value="tRNA N6-adenosine threonylcarbamoyltransferase"/>
    <property type="match status" value="1"/>
</dbReference>
<keyword evidence="5 8" id="KW-0408">Iron</keyword>
<dbReference type="PANTHER" id="PTHR11735:SF6">
    <property type="entry name" value="TRNA N6-ADENOSINE THREONYLCARBAMOYLTRANSFERASE, MITOCHONDRIAL"/>
    <property type="match status" value="1"/>
</dbReference>
<dbReference type="NCBIfam" id="TIGR00329">
    <property type="entry name" value="gcp_kae1"/>
    <property type="match status" value="1"/>
</dbReference>
<keyword evidence="3 8" id="KW-0819">tRNA processing</keyword>
<feature type="binding site" evidence="8">
    <location>
        <position position="178"/>
    </location>
    <ligand>
        <name>substrate</name>
    </ligand>
</feature>
<comment type="subcellular location">
    <subcellularLocation>
        <location evidence="8">Cytoplasm</location>
    </subcellularLocation>
</comment>
<comment type="function">
    <text evidence="8">Required for the formation of a threonylcarbamoyl group on adenosine at position 37 (t(6)A37) in tRNAs that read codons beginning with adenine. Is involved in the transfer of the threonylcarbamoyl moiety of threonylcarbamoyl-AMP (TC-AMP) to the N6 group of A37, together with TsaE and TsaB. TsaD likely plays a direct catalytic role in this reaction.</text>
</comment>